<proteinExistence type="predicted"/>
<feature type="domain" description="Thiamin pyrophosphokinase catalytic" evidence="5">
    <location>
        <begin position="38"/>
        <end position="153"/>
    </location>
</feature>
<evidence type="ECO:0000313" key="8">
    <source>
        <dbReference type="Proteomes" id="UP001648503"/>
    </source>
</evidence>
<accession>A0ABQ8FFK2</accession>
<evidence type="ECO:0000256" key="1">
    <source>
        <dbReference type="ARBA" id="ARBA00022679"/>
    </source>
</evidence>
<evidence type="ECO:0000256" key="3">
    <source>
        <dbReference type="ARBA" id="ARBA00022777"/>
    </source>
</evidence>
<dbReference type="InterPro" id="IPR036371">
    <property type="entry name" value="TPK_B1-bd_sf"/>
</dbReference>
<comment type="caution">
    <text evidence="7">The sequence shown here is derived from an EMBL/GenBank/DDBJ whole genome shotgun (WGS) entry which is preliminary data.</text>
</comment>
<dbReference type="InterPro" id="IPR007373">
    <property type="entry name" value="Thiamin_PyroPKinase_B1-bd"/>
</dbReference>
<keyword evidence="4" id="KW-0067">ATP-binding</keyword>
<keyword evidence="2" id="KW-0547">Nucleotide-binding</keyword>
<organism evidence="7 8">
    <name type="scientific">Batrachochytrium salamandrivorans</name>
    <dbReference type="NCBI Taxonomy" id="1357716"/>
    <lineage>
        <taxon>Eukaryota</taxon>
        <taxon>Fungi</taxon>
        <taxon>Fungi incertae sedis</taxon>
        <taxon>Chytridiomycota</taxon>
        <taxon>Chytridiomycota incertae sedis</taxon>
        <taxon>Chytridiomycetes</taxon>
        <taxon>Rhizophydiales</taxon>
        <taxon>Rhizophydiales incertae sedis</taxon>
        <taxon>Batrachochytrium</taxon>
    </lineage>
</organism>
<dbReference type="NCBIfam" id="TIGR01378">
    <property type="entry name" value="thi_PPkinase"/>
    <property type="match status" value="1"/>
</dbReference>
<dbReference type="InterPro" id="IPR036759">
    <property type="entry name" value="TPK_catalytic_sf"/>
</dbReference>
<evidence type="ECO:0000259" key="5">
    <source>
        <dbReference type="Pfam" id="PF04263"/>
    </source>
</evidence>
<feature type="domain" description="Thiamin pyrophosphokinase thiamin-binding" evidence="6">
    <location>
        <begin position="203"/>
        <end position="251"/>
    </location>
</feature>
<keyword evidence="8" id="KW-1185">Reference proteome</keyword>
<dbReference type="Pfam" id="PF04263">
    <property type="entry name" value="TPK_catalytic"/>
    <property type="match status" value="1"/>
</dbReference>
<evidence type="ECO:0000259" key="6">
    <source>
        <dbReference type="Pfam" id="PF04265"/>
    </source>
</evidence>
<dbReference type="CDD" id="cd07995">
    <property type="entry name" value="TPK"/>
    <property type="match status" value="1"/>
</dbReference>
<keyword evidence="1" id="KW-0808">Transferase</keyword>
<dbReference type="EMBL" id="JAFCIX010000183">
    <property type="protein sequence ID" value="KAH6596818.1"/>
    <property type="molecule type" value="Genomic_DNA"/>
</dbReference>
<evidence type="ECO:0008006" key="9">
    <source>
        <dbReference type="Google" id="ProtNLM"/>
    </source>
</evidence>
<evidence type="ECO:0000256" key="2">
    <source>
        <dbReference type="ARBA" id="ARBA00022741"/>
    </source>
</evidence>
<name>A0ABQ8FFK2_9FUNG</name>
<dbReference type="PANTHER" id="PTHR13622">
    <property type="entry name" value="THIAMIN PYROPHOSPHOKINASE"/>
    <property type="match status" value="1"/>
</dbReference>
<dbReference type="InterPro" id="IPR006282">
    <property type="entry name" value="Thi_PPkinase"/>
</dbReference>
<dbReference type="InterPro" id="IPR007371">
    <property type="entry name" value="TPK_catalytic"/>
</dbReference>
<reference evidence="7 8" key="1">
    <citation type="submission" date="2021-02" db="EMBL/GenBank/DDBJ databases">
        <title>Variation within the Batrachochytrium salamandrivorans European outbreak.</title>
        <authorList>
            <person name="Kelly M."/>
            <person name="Pasmans F."/>
            <person name="Shea T.P."/>
            <person name="Munoz J.F."/>
            <person name="Carranza S."/>
            <person name="Cuomo C.A."/>
            <person name="Martel A."/>
        </authorList>
    </citation>
    <scope>NUCLEOTIDE SEQUENCE [LARGE SCALE GENOMIC DNA]</scope>
    <source>
        <strain evidence="7 8">AMFP18/2</strain>
    </source>
</reference>
<dbReference type="SUPFAM" id="SSF63862">
    <property type="entry name" value="Thiamin pyrophosphokinase, substrate-binding domain"/>
    <property type="match status" value="1"/>
</dbReference>
<sequence length="299" mass="33678">MNEWRVYDFFSTDKVLADTSHRRALLILNQPLCRLSCFETLWQNVSVRMCADGGANRLYDTLATDELRTRFIPNFICGDLDSLRPDVREFYRSAGVEIIWDPSQDSTDFQKCLRHFEKVYETPGGEMMHVLAFGALSGRLDQTIGSLSTLFRQPLQRKLYLASNDSIATLIRPVPASLETPPSEDLSTDVNARLCHIWSAKGFEGPCCGIGSLGCDARVISTGLKWNLDKTMVLNFDKLWSSSNAFENDDTPHRHGWSAESELDDHGIPSVVNTGHIEYMHVTIDTDKPVLWTVEVDLG</sequence>
<gene>
    <name evidence="7" type="ORF">BASA50_004886</name>
</gene>
<evidence type="ECO:0000313" key="7">
    <source>
        <dbReference type="EMBL" id="KAH6596818.1"/>
    </source>
</evidence>
<dbReference type="PANTHER" id="PTHR13622:SF8">
    <property type="entry name" value="THIAMIN PYROPHOSPHOKINASE 1"/>
    <property type="match status" value="1"/>
</dbReference>
<dbReference type="Gene3D" id="3.40.50.10240">
    <property type="entry name" value="Thiamin pyrophosphokinase, catalytic domain"/>
    <property type="match status" value="1"/>
</dbReference>
<dbReference type="Pfam" id="PF04265">
    <property type="entry name" value="TPK_B1_binding"/>
    <property type="match status" value="1"/>
</dbReference>
<dbReference type="SUPFAM" id="SSF63999">
    <property type="entry name" value="Thiamin pyrophosphokinase, catalytic domain"/>
    <property type="match status" value="1"/>
</dbReference>
<protein>
    <recommendedName>
        <fullName evidence="9">Thiamine diphosphokinase</fullName>
    </recommendedName>
</protein>
<evidence type="ECO:0000256" key="4">
    <source>
        <dbReference type="ARBA" id="ARBA00022840"/>
    </source>
</evidence>
<keyword evidence="3" id="KW-0418">Kinase</keyword>
<dbReference type="Proteomes" id="UP001648503">
    <property type="component" value="Unassembled WGS sequence"/>
</dbReference>